<evidence type="ECO:0000313" key="2">
    <source>
        <dbReference type="Proteomes" id="UP000232883"/>
    </source>
</evidence>
<dbReference type="Proteomes" id="UP000232883">
    <property type="component" value="Chromosome"/>
</dbReference>
<keyword evidence="2" id="KW-1185">Reference proteome</keyword>
<dbReference type="RefSeq" id="WP_100993502.1">
    <property type="nucleotide sequence ID" value="NZ_CP025096.1"/>
</dbReference>
<sequence>MSLLSRLFGEENKNIVPINFTKYPEIGSLTSLELSHYNKMIQMLNNSLDDYKIFHKTEFKKEPSRAKLLEMTAFTWALTEPIFQQNGLSQKAGFSLYHSVREAFINLSKEIVDAGNQDYDTFFQNRVGFYTDRIEELFKKGRSNYGTYGSLNDLITVRPLLFIPNNDPLKIYTLIVGVDVVMRFTKFITDSIIKQTSNVRSALA</sequence>
<accession>A0A2K8ZAR9</accession>
<organism evidence="1 2">
    <name type="scientific">Spirosoma pollinicola</name>
    <dbReference type="NCBI Taxonomy" id="2057025"/>
    <lineage>
        <taxon>Bacteria</taxon>
        <taxon>Pseudomonadati</taxon>
        <taxon>Bacteroidota</taxon>
        <taxon>Cytophagia</taxon>
        <taxon>Cytophagales</taxon>
        <taxon>Cytophagaceae</taxon>
        <taxon>Spirosoma</taxon>
    </lineage>
</organism>
<dbReference type="EMBL" id="CP025096">
    <property type="protein sequence ID" value="AUD06976.1"/>
    <property type="molecule type" value="Genomic_DNA"/>
</dbReference>
<protein>
    <submittedName>
        <fullName evidence="1">Uncharacterized protein</fullName>
    </submittedName>
</protein>
<proteinExistence type="predicted"/>
<gene>
    <name evidence="1" type="ORF">CWM47_37220</name>
</gene>
<dbReference type="KEGG" id="spir:CWM47_37220"/>
<name>A0A2K8ZAR9_9BACT</name>
<reference evidence="1 2" key="1">
    <citation type="submission" date="2017-11" db="EMBL/GenBank/DDBJ databases">
        <title>Taxonomic description and genome sequences of Spirosoma HA7 sp. nov., isolated from pollen microhabitat of Corylus avellana.</title>
        <authorList>
            <person name="Ambika Manirajan B."/>
            <person name="Suarez C."/>
            <person name="Ratering S."/>
            <person name="Geissler-Plaum R."/>
            <person name="Cardinale M."/>
            <person name="Sylvia S."/>
        </authorList>
    </citation>
    <scope>NUCLEOTIDE SEQUENCE [LARGE SCALE GENOMIC DNA]</scope>
    <source>
        <strain evidence="1 2">HA7</strain>
    </source>
</reference>
<dbReference type="AlphaFoldDB" id="A0A2K8ZAR9"/>
<evidence type="ECO:0000313" key="1">
    <source>
        <dbReference type="EMBL" id="AUD06976.1"/>
    </source>
</evidence>